<accession>A0A820D204</accession>
<dbReference type="Proteomes" id="UP000663836">
    <property type="component" value="Unassembled WGS sequence"/>
</dbReference>
<dbReference type="EMBL" id="CAJOBD010017755">
    <property type="protein sequence ID" value="CAF4224227.1"/>
    <property type="molecule type" value="Genomic_DNA"/>
</dbReference>
<proteinExistence type="predicted"/>
<gene>
    <name evidence="1" type="ORF">JBS370_LOCUS37585</name>
</gene>
<evidence type="ECO:0000313" key="2">
    <source>
        <dbReference type="Proteomes" id="UP000663836"/>
    </source>
</evidence>
<feature type="non-terminal residue" evidence="1">
    <location>
        <position position="167"/>
    </location>
</feature>
<sequence length="167" mass="18766">MADSPCSHCQLFGKPLARINFIIIAGSPDSMVYQRVKHLIRDYAGINSPTRDTNYTNYDSLMNISDQVFNRQTQEEVVDVSKSLSTEKCCHGFEVFPIGINDVLDSAQLQIFKKDILNLLELKADEDVQTKDKIAEPASWIMMNGSVCLEPALLNVLLQLKDENLSL</sequence>
<organism evidence="1 2">
    <name type="scientific">Rotaria sordida</name>
    <dbReference type="NCBI Taxonomy" id="392033"/>
    <lineage>
        <taxon>Eukaryota</taxon>
        <taxon>Metazoa</taxon>
        <taxon>Spiralia</taxon>
        <taxon>Gnathifera</taxon>
        <taxon>Rotifera</taxon>
        <taxon>Eurotatoria</taxon>
        <taxon>Bdelloidea</taxon>
        <taxon>Philodinida</taxon>
        <taxon>Philodinidae</taxon>
        <taxon>Rotaria</taxon>
    </lineage>
</organism>
<comment type="caution">
    <text evidence="1">The sequence shown here is derived from an EMBL/GenBank/DDBJ whole genome shotgun (WGS) entry which is preliminary data.</text>
</comment>
<name>A0A820D204_9BILA</name>
<reference evidence="1" key="1">
    <citation type="submission" date="2021-02" db="EMBL/GenBank/DDBJ databases">
        <authorList>
            <person name="Nowell W R."/>
        </authorList>
    </citation>
    <scope>NUCLEOTIDE SEQUENCE</scope>
</reference>
<dbReference type="AlphaFoldDB" id="A0A820D204"/>
<evidence type="ECO:0000313" key="1">
    <source>
        <dbReference type="EMBL" id="CAF4224227.1"/>
    </source>
</evidence>
<protein>
    <submittedName>
        <fullName evidence="1">Uncharacterized protein</fullName>
    </submittedName>
</protein>